<dbReference type="InterPro" id="IPR036396">
    <property type="entry name" value="Cyt_P450_sf"/>
</dbReference>
<dbReference type="Gramene" id="Jr05_01650_p1">
    <property type="protein sequence ID" value="cds.Jr05_01650_p1"/>
    <property type="gene ID" value="Jr05_01650"/>
</dbReference>
<keyword evidence="2 3" id="KW-0479">Metal-binding</keyword>
<dbReference type="SUPFAM" id="SSF48264">
    <property type="entry name" value="Cytochrome P450"/>
    <property type="match status" value="1"/>
</dbReference>
<dbReference type="GO" id="GO:0005506">
    <property type="term" value="F:iron ion binding"/>
    <property type="evidence" value="ECO:0007669"/>
    <property type="project" value="InterPro"/>
</dbReference>
<dbReference type="InterPro" id="IPR001128">
    <property type="entry name" value="Cyt_P450"/>
</dbReference>
<evidence type="ECO:0008006" key="6">
    <source>
        <dbReference type="Google" id="ProtNLM"/>
    </source>
</evidence>
<feature type="non-terminal residue" evidence="4">
    <location>
        <position position="1"/>
    </location>
</feature>
<evidence type="ECO:0000313" key="4">
    <source>
        <dbReference type="EMBL" id="KAF5469866.1"/>
    </source>
</evidence>
<evidence type="ECO:0000256" key="3">
    <source>
        <dbReference type="RuleBase" id="RU000461"/>
    </source>
</evidence>
<dbReference type="Proteomes" id="UP000619265">
    <property type="component" value="Unassembled WGS sequence"/>
</dbReference>
<dbReference type="PRINTS" id="PR00385">
    <property type="entry name" value="P450"/>
</dbReference>
<evidence type="ECO:0000313" key="5">
    <source>
        <dbReference type="Proteomes" id="UP000619265"/>
    </source>
</evidence>
<dbReference type="EMBL" id="LIHL02000005">
    <property type="protein sequence ID" value="KAF5469866.1"/>
    <property type="molecule type" value="Genomic_DNA"/>
</dbReference>
<dbReference type="AlphaFoldDB" id="A0A834D051"/>
<dbReference type="Gene3D" id="1.10.630.10">
    <property type="entry name" value="Cytochrome P450"/>
    <property type="match status" value="1"/>
</dbReference>
<dbReference type="GO" id="GO:0004497">
    <property type="term" value="F:monooxygenase activity"/>
    <property type="evidence" value="ECO:0007669"/>
    <property type="project" value="UniProtKB-KW"/>
</dbReference>
<reference evidence="4" key="1">
    <citation type="submission" date="2015-10" db="EMBL/GenBank/DDBJ databases">
        <authorList>
            <person name="Martinez-Garcia P.J."/>
            <person name="Crepeau M.W."/>
            <person name="Puiu D."/>
            <person name="Gonzalez-Ibeas D."/>
            <person name="Whalen J."/>
            <person name="Stevens K."/>
            <person name="Paul R."/>
            <person name="Butterfield T."/>
            <person name="Britton M."/>
            <person name="Reagan R."/>
            <person name="Chakraborty S."/>
            <person name="Walawage S.L."/>
            <person name="Vasquez-Gross H.A."/>
            <person name="Cardeno C."/>
            <person name="Famula R."/>
            <person name="Pratt K."/>
            <person name="Kuruganti S."/>
            <person name="Aradhya M.K."/>
            <person name="Leslie C.A."/>
            <person name="Dandekar A.M."/>
            <person name="Salzberg S.L."/>
            <person name="Wegrzyn J.L."/>
            <person name="Langley C.H."/>
            <person name="Neale D.B."/>
        </authorList>
    </citation>
    <scope>NUCLEOTIDE SEQUENCE</scope>
    <source>
        <tissue evidence="4">Leaves</tissue>
    </source>
</reference>
<dbReference type="PROSITE" id="PS00086">
    <property type="entry name" value="CYTOCHROME_P450"/>
    <property type="match status" value="1"/>
</dbReference>
<evidence type="ECO:0000256" key="2">
    <source>
        <dbReference type="PIRSR" id="PIRSR602401-1"/>
    </source>
</evidence>
<dbReference type="InterPro" id="IPR050196">
    <property type="entry name" value="Cytochrome_P450_Monoox"/>
</dbReference>
<dbReference type="PRINTS" id="PR00463">
    <property type="entry name" value="EP450I"/>
</dbReference>
<dbReference type="PANTHER" id="PTHR24291">
    <property type="entry name" value="CYTOCHROME P450 FAMILY 4"/>
    <property type="match status" value="1"/>
</dbReference>
<keyword evidence="3" id="KW-0560">Oxidoreductase</keyword>
<reference evidence="4" key="2">
    <citation type="submission" date="2020-03" db="EMBL/GenBank/DDBJ databases">
        <title>Walnut 2.0.</title>
        <authorList>
            <person name="Marrano A."/>
            <person name="Britton M."/>
            <person name="Zimin A.V."/>
            <person name="Zaini P.A."/>
            <person name="Workman R."/>
            <person name="Puiu D."/>
            <person name="Bianco L."/>
            <person name="Allen B.J."/>
            <person name="Troggio M."/>
            <person name="Leslie C.A."/>
            <person name="Timp W."/>
            <person name="Dendekar A."/>
            <person name="Salzberg S.L."/>
            <person name="Neale D.B."/>
        </authorList>
    </citation>
    <scope>NUCLEOTIDE SEQUENCE</scope>
    <source>
        <tissue evidence="4">Leaves</tissue>
    </source>
</reference>
<comment type="similarity">
    <text evidence="1 3">Belongs to the cytochrome P450 family.</text>
</comment>
<accession>A0A834D051</accession>
<dbReference type="GO" id="GO:0016705">
    <property type="term" value="F:oxidoreductase activity, acting on paired donors, with incorporation or reduction of molecular oxygen"/>
    <property type="evidence" value="ECO:0007669"/>
    <property type="project" value="InterPro"/>
</dbReference>
<dbReference type="Pfam" id="PF00067">
    <property type="entry name" value="p450"/>
    <property type="match status" value="1"/>
</dbReference>
<proteinExistence type="inferred from homology"/>
<comment type="cofactor">
    <cofactor evidence="2">
        <name>heme</name>
        <dbReference type="ChEBI" id="CHEBI:30413"/>
    </cofactor>
</comment>
<name>A0A834D051_JUGRE</name>
<dbReference type="CDD" id="cd00302">
    <property type="entry name" value="cytochrome_P450"/>
    <property type="match status" value="1"/>
</dbReference>
<keyword evidence="2 3" id="KW-0349">Heme</keyword>
<comment type="caution">
    <text evidence="4">The sequence shown here is derived from an EMBL/GenBank/DDBJ whole genome shotgun (WGS) entry which is preliminary data.</text>
</comment>
<keyword evidence="2 3" id="KW-0408">Iron</keyword>
<feature type="binding site" description="axial binding residue" evidence="2">
    <location>
        <position position="563"/>
    </location>
    <ligand>
        <name>heme</name>
        <dbReference type="ChEBI" id="CHEBI:30413"/>
    </ligand>
    <ligandPart>
        <name>Fe</name>
        <dbReference type="ChEBI" id="CHEBI:18248"/>
    </ligandPart>
</feature>
<dbReference type="GO" id="GO:0020037">
    <property type="term" value="F:heme binding"/>
    <property type="evidence" value="ECO:0007669"/>
    <property type="project" value="InterPro"/>
</dbReference>
<dbReference type="InterPro" id="IPR017972">
    <property type="entry name" value="Cyt_P450_CS"/>
</dbReference>
<organism evidence="4 5">
    <name type="scientific">Juglans regia</name>
    <name type="common">English walnut</name>
    <dbReference type="NCBI Taxonomy" id="51240"/>
    <lineage>
        <taxon>Eukaryota</taxon>
        <taxon>Viridiplantae</taxon>
        <taxon>Streptophyta</taxon>
        <taxon>Embryophyta</taxon>
        <taxon>Tracheophyta</taxon>
        <taxon>Spermatophyta</taxon>
        <taxon>Magnoliopsida</taxon>
        <taxon>eudicotyledons</taxon>
        <taxon>Gunneridae</taxon>
        <taxon>Pentapetalae</taxon>
        <taxon>rosids</taxon>
        <taxon>fabids</taxon>
        <taxon>Fagales</taxon>
        <taxon>Juglandaceae</taxon>
        <taxon>Juglans</taxon>
    </lineage>
</organism>
<sequence length="620" mass="69663">NLVIFHVRLKSEVFISEAEKVRASRRLRDPSLSPDEKMKSCETAALSTITTTDFLASLLQSSKTKSETCDSQEFSHHLLMDFVTWEFNAFLWVSLIAVTALLLRKVFKVFRAWSQARKIPGPPCPSFYGHSKLISRENLTEVLSVLHKKYGSIVKLWLGPTQLLVSMNDPELIKEMLLKAEDKLPLTGRAFHLAFGPSSLFVSSFEKVQRRRESLATELNGRLIERAPVIPTKVVDCIMERVNKFMAEGNFDCKMVSQHMAFTLLGSTLFGDTFLAWSKATAYEELLMMIAKDACFWASYSVTPYWKQGFWRYQHLCTKLKFLTQDIVQQCRKNYKFFLHKDENLHNENVNMGMESASGAPSCSGVEMPDNLFLRGLNGHLSAREEPCGNIMGVMFHGCLTTTGLIDNLLVRLVTHPKLQEKIYAEIIMTRNGSMKQDQQCVDKMHLLLATVYESARLLPSGPLLQRCSLKHDTSLKTGVTIPAGAVMVVPVQLVQMDDSSWGQDASEFNPYRFLSKAENRSDLVLDTSCRGNAEKPGDSSSILNDPNNNVAFLPFGSGTRACVGQKFVIQGVATLFASLLEQYEIRLESGSKGESEPTMNDTIFQLLPSPDIVFVRRNS</sequence>
<gene>
    <name evidence="4" type="ORF">F2P56_010424</name>
</gene>
<keyword evidence="3" id="KW-0503">Monooxygenase</keyword>
<dbReference type="InterPro" id="IPR002401">
    <property type="entry name" value="Cyt_P450_E_grp-I"/>
</dbReference>
<dbReference type="PANTHER" id="PTHR24291:SF185">
    <property type="entry name" value="PREMNASPIRODIENE OXYGENASE-LIKE"/>
    <property type="match status" value="1"/>
</dbReference>
<protein>
    <recommendedName>
        <fullName evidence="6">Cytochrome P450 734A1-like</fullName>
    </recommendedName>
</protein>
<evidence type="ECO:0000256" key="1">
    <source>
        <dbReference type="ARBA" id="ARBA00010617"/>
    </source>
</evidence>